<evidence type="ECO:0000256" key="3">
    <source>
        <dbReference type="ARBA" id="ARBA00022603"/>
    </source>
</evidence>
<dbReference type="Proteomes" id="UP001163846">
    <property type="component" value="Unassembled WGS sequence"/>
</dbReference>
<comment type="caution">
    <text evidence="9">The sequence shown here is derived from an EMBL/GenBank/DDBJ whole genome shotgun (WGS) entry which is preliminary data.</text>
</comment>
<dbReference type="SUPFAM" id="SSF53335">
    <property type="entry name" value="S-adenosyl-L-methionine-dependent methyltransferases"/>
    <property type="match status" value="1"/>
</dbReference>
<dbReference type="PANTHER" id="PTHR44307:SF2">
    <property type="entry name" value="PHOSPHOETHANOLAMINE METHYLTRANSFERASE ISOFORM X1"/>
    <property type="match status" value="1"/>
</dbReference>
<sequence>MTVALLWFFYRRRNTKNNDPYGLFHLSLNKRQGENANSPPVTEWLNMGYWKDTNIFPDACQALALKLVRAAQCQEDGNVFDVGYGTGESLILLLTHPSVPRPRHLTGITSMPLHHKRSLERINHITPSVKTKISLHAGDAVYRQKSSSSAHPLNPSSTLNRFNSILALDCAYHFQTRELFLRQSFHQLLPNGRIALADICFSNAPPMNPWARLIRRILKLMPQENAISIDDYIRCLEQIGYEDVKVEDISEDVFPGFVSFLKSRGLGWWLFGSVMYQYFSAGARFVIASASRYRKE</sequence>
<keyword evidence="10" id="KW-1185">Reference proteome</keyword>
<evidence type="ECO:0000256" key="2">
    <source>
        <dbReference type="ARBA" id="ARBA00005189"/>
    </source>
</evidence>
<dbReference type="Pfam" id="PF13489">
    <property type="entry name" value="Methyltransf_23"/>
    <property type="match status" value="1"/>
</dbReference>
<evidence type="ECO:0000256" key="1">
    <source>
        <dbReference type="ARBA" id="ARBA00004969"/>
    </source>
</evidence>
<dbReference type="EC" id="2.1.1.103" evidence="5"/>
<dbReference type="GO" id="GO:0000234">
    <property type="term" value="F:phosphoethanolamine N-methyltransferase activity"/>
    <property type="evidence" value="ECO:0007669"/>
    <property type="project" value="UniProtKB-EC"/>
</dbReference>
<evidence type="ECO:0000256" key="5">
    <source>
        <dbReference type="ARBA" id="ARBA00035674"/>
    </source>
</evidence>
<dbReference type="Gene3D" id="3.40.50.150">
    <property type="entry name" value="Vaccinia Virus protein VP39"/>
    <property type="match status" value="1"/>
</dbReference>
<name>A0AA38UK91_9AGAR</name>
<protein>
    <recommendedName>
        <fullName evidence="5">phosphoethanolamine N-methyltransferase</fullName>
        <ecNumber evidence="5">2.1.1.103</ecNumber>
    </recommendedName>
</protein>
<comment type="catalytic activity">
    <reaction evidence="6">
        <text>N,N-dimethylethanolamine phosphate + S-adenosyl-L-methionine = phosphocholine + S-adenosyl-L-homocysteine + H(+)</text>
        <dbReference type="Rhea" id="RHEA:25325"/>
        <dbReference type="ChEBI" id="CHEBI:15378"/>
        <dbReference type="ChEBI" id="CHEBI:57856"/>
        <dbReference type="ChEBI" id="CHEBI:58641"/>
        <dbReference type="ChEBI" id="CHEBI:59789"/>
        <dbReference type="ChEBI" id="CHEBI:295975"/>
        <dbReference type="EC" id="2.1.1.103"/>
    </reaction>
    <physiologicalReaction direction="left-to-right" evidence="6">
        <dbReference type="Rhea" id="RHEA:25326"/>
    </physiologicalReaction>
</comment>
<comment type="pathway">
    <text evidence="2">Lipid metabolism.</text>
</comment>
<dbReference type="EMBL" id="MU805945">
    <property type="protein sequence ID" value="KAJ3844857.1"/>
    <property type="molecule type" value="Genomic_DNA"/>
</dbReference>
<evidence type="ECO:0000256" key="8">
    <source>
        <dbReference type="SAM" id="Phobius"/>
    </source>
</evidence>
<dbReference type="PANTHER" id="PTHR44307">
    <property type="entry name" value="PHOSPHOETHANOLAMINE METHYLTRANSFERASE"/>
    <property type="match status" value="1"/>
</dbReference>
<evidence type="ECO:0000313" key="9">
    <source>
        <dbReference type="EMBL" id="KAJ3844857.1"/>
    </source>
</evidence>
<dbReference type="InterPro" id="IPR029063">
    <property type="entry name" value="SAM-dependent_MTases_sf"/>
</dbReference>
<evidence type="ECO:0000256" key="4">
    <source>
        <dbReference type="ARBA" id="ARBA00022679"/>
    </source>
</evidence>
<keyword evidence="8" id="KW-0472">Membrane</keyword>
<feature type="transmembrane region" description="Helical" evidence="8">
    <location>
        <begin position="266"/>
        <end position="287"/>
    </location>
</feature>
<keyword evidence="3 9" id="KW-0489">Methyltransferase</keyword>
<dbReference type="AlphaFoldDB" id="A0AA38UK91"/>
<accession>A0AA38UK91</accession>
<gene>
    <name evidence="9" type="ORF">F5878DRAFT_524994</name>
</gene>
<keyword evidence="4" id="KW-0808">Transferase</keyword>
<dbReference type="GO" id="GO:0032259">
    <property type="term" value="P:methylation"/>
    <property type="evidence" value="ECO:0007669"/>
    <property type="project" value="UniProtKB-KW"/>
</dbReference>
<keyword evidence="8" id="KW-0812">Transmembrane</keyword>
<reference evidence="9" key="1">
    <citation type="submission" date="2022-08" db="EMBL/GenBank/DDBJ databases">
        <authorList>
            <consortium name="DOE Joint Genome Institute"/>
            <person name="Min B."/>
            <person name="Riley R."/>
            <person name="Sierra-Patev S."/>
            <person name="Naranjo-Ortiz M."/>
            <person name="Looney B."/>
            <person name="Konkel Z."/>
            <person name="Slot J.C."/>
            <person name="Sakamoto Y."/>
            <person name="Steenwyk J.L."/>
            <person name="Rokas A."/>
            <person name="Carro J."/>
            <person name="Camarero S."/>
            <person name="Ferreira P."/>
            <person name="Molpeceres G."/>
            <person name="Ruiz-Duenas F.J."/>
            <person name="Serrano A."/>
            <person name="Henrissat B."/>
            <person name="Drula E."/>
            <person name="Hughes K.W."/>
            <person name="Mata J.L."/>
            <person name="Ishikawa N.K."/>
            <person name="Vargas-Isla R."/>
            <person name="Ushijima S."/>
            <person name="Smith C.A."/>
            <person name="Ahrendt S."/>
            <person name="Andreopoulos W."/>
            <person name="He G."/>
            <person name="Labutti K."/>
            <person name="Lipzen A."/>
            <person name="Ng V."/>
            <person name="Sandor L."/>
            <person name="Barry K."/>
            <person name="Martinez A.T."/>
            <person name="Xiao Y."/>
            <person name="Gibbons J.G."/>
            <person name="Terashima K."/>
            <person name="Hibbett D.S."/>
            <person name="Grigoriev I.V."/>
        </authorList>
    </citation>
    <scope>NUCLEOTIDE SEQUENCE</scope>
    <source>
        <strain evidence="9">TFB9207</strain>
    </source>
</reference>
<proteinExistence type="predicted"/>
<comment type="pathway">
    <text evidence="1">Phospholipid metabolism; phosphatidylcholine biosynthesis.</text>
</comment>
<evidence type="ECO:0000313" key="10">
    <source>
        <dbReference type="Proteomes" id="UP001163846"/>
    </source>
</evidence>
<keyword evidence="8" id="KW-1133">Transmembrane helix</keyword>
<organism evidence="9 10">
    <name type="scientific">Lentinula raphanica</name>
    <dbReference type="NCBI Taxonomy" id="153919"/>
    <lineage>
        <taxon>Eukaryota</taxon>
        <taxon>Fungi</taxon>
        <taxon>Dikarya</taxon>
        <taxon>Basidiomycota</taxon>
        <taxon>Agaricomycotina</taxon>
        <taxon>Agaricomycetes</taxon>
        <taxon>Agaricomycetidae</taxon>
        <taxon>Agaricales</taxon>
        <taxon>Marasmiineae</taxon>
        <taxon>Omphalotaceae</taxon>
        <taxon>Lentinula</taxon>
    </lineage>
</organism>
<comment type="catalytic activity">
    <reaction evidence="7">
        <text>N-methylethanolamine phosphate + S-adenosyl-L-methionine = N,N-dimethylethanolamine phosphate + S-adenosyl-L-homocysteine + H(+)</text>
        <dbReference type="Rhea" id="RHEA:25321"/>
        <dbReference type="ChEBI" id="CHEBI:15378"/>
        <dbReference type="ChEBI" id="CHEBI:57781"/>
        <dbReference type="ChEBI" id="CHEBI:57856"/>
        <dbReference type="ChEBI" id="CHEBI:58641"/>
        <dbReference type="ChEBI" id="CHEBI:59789"/>
        <dbReference type="EC" id="2.1.1.103"/>
    </reaction>
    <physiologicalReaction direction="left-to-right" evidence="7">
        <dbReference type="Rhea" id="RHEA:25322"/>
    </physiologicalReaction>
</comment>
<evidence type="ECO:0000256" key="7">
    <source>
        <dbReference type="ARBA" id="ARBA00047841"/>
    </source>
</evidence>
<evidence type="ECO:0000256" key="6">
    <source>
        <dbReference type="ARBA" id="ARBA00047619"/>
    </source>
</evidence>